<evidence type="ECO:0000259" key="1">
    <source>
        <dbReference type="Pfam" id="PF12697"/>
    </source>
</evidence>
<dbReference type="PANTHER" id="PTHR42886">
    <property type="entry name" value="RE40534P-RELATED"/>
    <property type="match status" value="1"/>
</dbReference>
<evidence type="ECO:0000313" key="3">
    <source>
        <dbReference type="Proteomes" id="UP000198228"/>
    </source>
</evidence>
<dbReference type="RefSeq" id="WP_088961066.1">
    <property type="nucleotide sequence ID" value="NZ_LT607410.1"/>
</dbReference>
<sequence>MSERLRIMRGREWARPVRPARREVLGAAPELEEGRPPLLFVPGFGHGAWAFAEHWLEHAASRGFAAYALSLRGHGGSEPAPEATLRAYTHDVVQVAAGLPRQAVLVGYGAGALVVTHALARYPARAAVLAAPVLGGWSTAGVALRRNPVGTLPALFGGGLRLHRRQLFSGELPEADARRHVARLGRAGRRAQWQLLAGREAEPAVGRPPVLVLGSPDDRVVPPAALTRAARRYGSAPLLFPGMGHDLMLDARWREPIDAILDWLVKDPQRV</sequence>
<dbReference type="GO" id="GO:0055088">
    <property type="term" value="P:lipid homeostasis"/>
    <property type="evidence" value="ECO:0007669"/>
    <property type="project" value="TreeGrafter"/>
</dbReference>
<dbReference type="Gene3D" id="3.40.50.1820">
    <property type="entry name" value="alpha/beta hydrolase"/>
    <property type="match status" value="1"/>
</dbReference>
<dbReference type="GO" id="GO:0042171">
    <property type="term" value="F:lysophosphatidic acid acyltransferase activity"/>
    <property type="evidence" value="ECO:0007669"/>
    <property type="project" value="TreeGrafter"/>
</dbReference>
<dbReference type="InterPro" id="IPR029058">
    <property type="entry name" value="AB_hydrolase_fold"/>
</dbReference>
<reference evidence="2 3" key="1">
    <citation type="submission" date="2016-06" db="EMBL/GenBank/DDBJ databases">
        <authorList>
            <person name="Kjaerup R.B."/>
            <person name="Dalgaard T.S."/>
            <person name="Juul-Madsen H.R."/>
        </authorList>
    </citation>
    <scope>NUCLEOTIDE SEQUENCE [LARGE SCALE GENOMIC DNA]</scope>
    <source>
        <strain evidence="2 3">DSM 43821</strain>
    </source>
</reference>
<proteinExistence type="predicted"/>
<keyword evidence="2" id="KW-0378">Hydrolase</keyword>
<dbReference type="PANTHER" id="PTHR42886:SF42">
    <property type="entry name" value="ALPHA_BETA-HYDROLASES SUPERFAMILY PROTEIN"/>
    <property type="match status" value="1"/>
</dbReference>
<name>A0A1C4X337_9ACTN</name>
<evidence type="ECO:0000313" key="2">
    <source>
        <dbReference type="EMBL" id="SCF02571.1"/>
    </source>
</evidence>
<dbReference type="GO" id="GO:0006654">
    <property type="term" value="P:phosphatidic acid biosynthetic process"/>
    <property type="evidence" value="ECO:0007669"/>
    <property type="project" value="TreeGrafter"/>
</dbReference>
<dbReference type="EMBL" id="LT607410">
    <property type="protein sequence ID" value="SCF02571.1"/>
    <property type="molecule type" value="Genomic_DNA"/>
</dbReference>
<gene>
    <name evidence="2" type="ORF">GA0074696_2281</name>
</gene>
<accession>A0A1C4X337</accession>
<dbReference type="Proteomes" id="UP000198228">
    <property type="component" value="Chromosome I"/>
</dbReference>
<dbReference type="InterPro" id="IPR000073">
    <property type="entry name" value="AB_hydrolase_1"/>
</dbReference>
<dbReference type="SUPFAM" id="SSF53474">
    <property type="entry name" value="alpha/beta-Hydrolases"/>
    <property type="match status" value="1"/>
</dbReference>
<organism evidence="2 3">
    <name type="scientific">Micromonospora purpureochromogenes</name>
    <dbReference type="NCBI Taxonomy" id="47872"/>
    <lineage>
        <taxon>Bacteria</taxon>
        <taxon>Bacillati</taxon>
        <taxon>Actinomycetota</taxon>
        <taxon>Actinomycetes</taxon>
        <taxon>Micromonosporales</taxon>
        <taxon>Micromonosporaceae</taxon>
        <taxon>Micromonospora</taxon>
    </lineage>
</organism>
<dbReference type="Pfam" id="PF12697">
    <property type="entry name" value="Abhydrolase_6"/>
    <property type="match status" value="1"/>
</dbReference>
<protein>
    <submittedName>
        <fullName evidence="2">Lysophospholipase, alpha-beta hydrolase superfamily</fullName>
    </submittedName>
</protein>
<feature type="domain" description="AB hydrolase-1" evidence="1">
    <location>
        <begin position="38"/>
        <end position="251"/>
    </location>
</feature>
<dbReference type="AlphaFoldDB" id="A0A1C4X337"/>
<dbReference type="GO" id="GO:0052689">
    <property type="term" value="F:carboxylic ester hydrolase activity"/>
    <property type="evidence" value="ECO:0007669"/>
    <property type="project" value="TreeGrafter"/>
</dbReference>